<gene>
    <name evidence="2" type="ORF">ACFQGD_31135</name>
</gene>
<feature type="compositionally biased region" description="Basic and acidic residues" evidence="1">
    <location>
        <begin position="288"/>
        <end position="303"/>
    </location>
</feature>
<proteinExistence type="predicted"/>
<dbReference type="RefSeq" id="WP_345391415.1">
    <property type="nucleotide sequence ID" value="NZ_BAABLA010000007.1"/>
</dbReference>
<protein>
    <submittedName>
        <fullName evidence="2">Choice-of-anchor P family protein</fullName>
    </submittedName>
</protein>
<comment type="caution">
    <text evidence="2">The sequence shown here is derived from an EMBL/GenBank/DDBJ whole genome shotgun (WGS) entry which is preliminary data.</text>
</comment>
<dbReference type="Proteomes" id="UP001596337">
    <property type="component" value="Unassembled WGS sequence"/>
</dbReference>
<name>A0ABW2CAM1_9PSEU</name>
<feature type="compositionally biased region" description="Basic and acidic residues" evidence="1">
    <location>
        <begin position="8"/>
        <end position="25"/>
    </location>
</feature>
<feature type="compositionally biased region" description="Acidic residues" evidence="1">
    <location>
        <begin position="261"/>
        <end position="274"/>
    </location>
</feature>
<feature type="region of interest" description="Disordered" evidence="1">
    <location>
        <begin position="1"/>
        <end position="25"/>
    </location>
</feature>
<feature type="compositionally biased region" description="Basic and acidic residues" evidence="1">
    <location>
        <begin position="127"/>
        <end position="143"/>
    </location>
</feature>
<feature type="compositionally biased region" description="Acidic residues" evidence="1">
    <location>
        <begin position="181"/>
        <end position="194"/>
    </location>
</feature>
<dbReference type="EMBL" id="JBHSXX010000001">
    <property type="protein sequence ID" value="MFC6871584.1"/>
    <property type="molecule type" value="Genomic_DNA"/>
</dbReference>
<accession>A0ABW2CAM1</accession>
<evidence type="ECO:0000256" key="1">
    <source>
        <dbReference type="SAM" id="MobiDB-lite"/>
    </source>
</evidence>
<sequence>MITGQFSDECRDFEADVEKPDGKPKDISYVELHYADGRVVKDEDVNSPHYEIDEGPGDEKTHVFVKSGTTTERFDCDGNGGEDPECSDGVDNDGDKKTDFPEDPGCDSAEDDSEAPNPECSDGVDNDGDKKVDSDDPECHTDGDPTNPDSYDPRDDDESNGDQPECSDGVDNDGDKKTDFPEDPGCDSAEDDSEAPNPECSDGVDNDGDKKVDSDDPECHTDGDPTNPDSYDPRDDDESNGDQPECSDGVDNDGDKKIDYPDDPGCDSAEDDSEAPNPECSDGVDNDGDGKVDSDDPECHTDGDPTNPDSYDPRDDDESNGGTGDGAFSCRASALRIDGSPLAPVIGDPFEPFVANDAKDPCVDADGSLINTGDDISGPPGTLTVKVLHATTEDDNGADAEAGAANVIVKDETGAEVLRVGVANANATGRCEGGQPVLDGESEIVGLKIGENETTIPQDDPATPEDESFTEIPLGPLGTVFLNWEDDTGDELTRRAVFFQGSPLGDVIVGEAIADFSDNPCA</sequence>
<evidence type="ECO:0000313" key="2">
    <source>
        <dbReference type="EMBL" id="MFC6871584.1"/>
    </source>
</evidence>
<keyword evidence="3" id="KW-1185">Reference proteome</keyword>
<organism evidence="2 3">
    <name type="scientific">Haloechinothrix salitolerans</name>
    <dbReference type="NCBI Taxonomy" id="926830"/>
    <lineage>
        <taxon>Bacteria</taxon>
        <taxon>Bacillati</taxon>
        <taxon>Actinomycetota</taxon>
        <taxon>Actinomycetes</taxon>
        <taxon>Pseudonocardiales</taxon>
        <taxon>Pseudonocardiaceae</taxon>
        <taxon>Haloechinothrix</taxon>
    </lineage>
</organism>
<feature type="compositionally biased region" description="Basic and acidic residues" evidence="1">
    <location>
        <begin position="41"/>
        <end position="62"/>
    </location>
</feature>
<feature type="compositionally biased region" description="Basic and acidic residues" evidence="1">
    <location>
        <begin position="207"/>
        <end position="223"/>
    </location>
</feature>
<feature type="compositionally biased region" description="Acidic residues" evidence="1">
    <location>
        <begin position="80"/>
        <end position="92"/>
    </location>
</feature>
<feature type="region of interest" description="Disordered" evidence="1">
    <location>
        <begin position="41"/>
        <end position="329"/>
    </location>
</feature>
<feature type="compositionally biased region" description="Acidic residues" evidence="1">
    <location>
        <begin position="101"/>
        <end position="114"/>
    </location>
</feature>
<reference evidence="3" key="1">
    <citation type="journal article" date="2019" name="Int. J. Syst. Evol. Microbiol.">
        <title>The Global Catalogue of Microorganisms (GCM) 10K type strain sequencing project: providing services to taxonomists for standard genome sequencing and annotation.</title>
        <authorList>
            <consortium name="The Broad Institute Genomics Platform"/>
            <consortium name="The Broad Institute Genome Sequencing Center for Infectious Disease"/>
            <person name="Wu L."/>
            <person name="Ma J."/>
        </authorList>
    </citation>
    <scope>NUCLEOTIDE SEQUENCE [LARGE SCALE GENOMIC DNA]</scope>
    <source>
        <strain evidence="3">KCTC 32255</strain>
    </source>
</reference>
<dbReference type="NCBIfam" id="NF040603">
    <property type="entry name" value="choice_anch_P"/>
    <property type="match status" value="1"/>
</dbReference>
<evidence type="ECO:0000313" key="3">
    <source>
        <dbReference type="Proteomes" id="UP001596337"/>
    </source>
</evidence>